<evidence type="ECO:0000313" key="10">
    <source>
        <dbReference type="Proteomes" id="UP000321168"/>
    </source>
</evidence>
<keyword evidence="5 8" id="KW-1133">Transmembrane helix</keyword>
<dbReference type="GO" id="GO:0005886">
    <property type="term" value="C:plasma membrane"/>
    <property type="evidence" value="ECO:0007669"/>
    <property type="project" value="UniProtKB-SubCell"/>
</dbReference>
<evidence type="ECO:0000256" key="4">
    <source>
        <dbReference type="ARBA" id="ARBA00022692"/>
    </source>
</evidence>
<dbReference type="AlphaFoldDB" id="A0A5C6VBV8"/>
<feature type="transmembrane region" description="Helical" evidence="8">
    <location>
        <begin position="6"/>
        <end position="23"/>
    </location>
</feature>
<name>A0A5C6VBV8_9FLAO</name>
<feature type="transmembrane region" description="Helical" evidence="8">
    <location>
        <begin position="273"/>
        <end position="294"/>
    </location>
</feature>
<keyword evidence="6 8" id="KW-0472">Membrane</keyword>
<feature type="transmembrane region" description="Helical" evidence="8">
    <location>
        <begin position="306"/>
        <end position="323"/>
    </location>
</feature>
<evidence type="ECO:0000313" key="9">
    <source>
        <dbReference type="EMBL" id="TXC81946.1"/>
    </source>
</evidence>
<dbReference type="EMBL" id="VORB01000002">
    <property type="protein sequence ID" value="TXC81946.1"/>
    <property type="molecule type" value="Genomic_DNA"/>
</dbReference>
<evidence type="ECO:0000256" key="8">
    <source>
        <dbReference type="SAM" id="Phobius"/>
    </source>
</evidence>
<organism evidence="9 10">
    <name type="scientific">Luteibaculum oceani</name>
    <dbReference type="NCBI Taxonomy" id="1294296"/>
    <lineage>
        <taxon>Bacteria</taxon>
        <taxon>Pseudomonadati</taxon>
        <taxon>Bacteroidota</taxon>
        <taxon>Flavobacteriia</taxon>
        <taxon>Flavobacteriales</taxon>
        <taxon>Luteibaculaceae</taxon>
        <taxon>Luteibaculum</taxon>
    </lineage>
</organism>
<comment type="similarity">
    <text evidence="7">Belongs to the glycosyltransferase 87 family.</text>
</comment>
<protein>
    <submittedName>
        <fullName evidence="9">DUF2029 domain-containing protein</fullName>
    </submittedName>
</protein>
<dbReference type="RefSeq" id="WP_147012981.1">
    <property type="nucleotide sequence ID" value="NZ_VORB01000002.1"/>
</dbReference>
<accession>A0A5C6VBV8</accession>
<dbReference type="GO" id="GO:0016758">
    <property type="term" value="F:hexosyltransferase activity"/>
    <property type="evidence" value="ECO:0007669"/>
    <property type="project" value="InterPro"/>
</dbReference>
<evidence type="ECO:0000256" key="6">
    <source>
        <dbReference type="ARBA" id="ARBA00023136"/>
    </source>
</evidence>
<evidence type="ECO:0000256" key="5">
    <source>
        <dbReference type="ARBA" id="ARBA00022989"/>
    </source>
</evidence>
<feature type="transmembrane region" description="Helical" evidence="8">
    <location>
        <begin position="329"/>
        <end position="347"/>
    </location>
</feature>
<dbReference type="OrthoDB" id="976324at2"/>
<comment type="subcellular location">
    <subcellularLocation>
        <location evidence="1">Cell membrane</location>
        <topology evidence="1">Multi-pass membrane protein</topology>
    </subcellularLocation>
</comment>
<feature type="transmembrane region" description="Helical" evidence="8">
    <location>
        <begin position="161"/>
        <end position="186"/>
    </location>
</feature>
<keyword evidence="10" id="KW-1185">Reference proteome</keyword>
<evidence type="ECO:0000256" key="3">
    <source>
        <dbReference type="ARBA" id="ARBA00022679"/>
    </source>
</evidence>
<evidence type="ECO:0000256" key="2">
    <source>
        <dbReference type="ARBA" id="ARBA00022475"/>
    </source>
</evidence>
<gene>
    <name evidence="9" type="ORF">FRX97_02310</name>
</gene>
<keyword evidence="2" id="KW-1003">Cell membrane</keyword>
<comment type="caution">
    <text evidence="9">The sequence shown here is derived from an EMBL/GenBank/DDBJ whole genome shotgun (WGS) entry which is preliminary data.</text>
</comment>
<feature type="transmembrane region" description="Helical" evidence="8">
    <location>
        <begin position="359"/>
        <end position="377"/>
    </location>
</feature>
<feature type="transmembrane region" description="Helical" evidence="8">
    <location>
        <begin position="119"/>
        <end position="149"/>
    </location>
</feature>
<evidence type="ECO:0000256" key="7">
    <source>
        <dbReference type="ARBA" id="ARBA00024033"/>
    </source>
</evidence>
<reference evidence="9 10" key="1">
    <citation type="submission" date="2019-08" db="EMBL/GenBank/DDBJ databases">
        <title>Genome of Luteibaculum oceani JCM 18817.</title>
        <authorList>
            <person name="Bowman J.P."/>
        </authorList>
    </citation>
    <scope>NUCLEOTIDE SEQUENCE [LARGE SCALE GENOMIC DNA]</scope>
    <source>
        <strain evidence="9 10">JCM 18817</strain>
    </source>
</reference>
<dbReference type="Pfam" id="PF09594">
    <property type="entry name" value="GT87"/>
    <property type="match status" value="1"/>
</dbReference>
<evidence type="ECO:0000256" key="1">
    <source>
        <dbReference type="ARBA" id="ARBA00004651"/>
    </source>
</evidence>
<feature type="transmembrane region" description="Helical" evidence="8">
    <location>
        <begin position="397"/>
        <end position="415"/>
    </location>
</feature>
<keyword evidence="3" id="KW-0808">Transferase</keyword>
<proteinExistence type="inferred from homology"/>
<keyword evidence="4 8" id="KW-0812">Transmembrane</keyword>
<sequence>MLAKKYTRIAFGLLYLLLAVYFIKEAMGNGDFKVFLEAAKMLRNGENPYNKWIFVSEGNYCLYYYSPLWATLLIPFSYLPNFVPNLLWLTLNFLLLLRCFRLMGNYLNLQELSQKKVFWIQFLCVVMTVRFLLYNFGMIQMTVFLLWGILEGLDLIRKGRFGLGGLLIAFVINVKILPIVILPYLLYRAYYKGFLSSLFFLMVLLLLPSIYLGWSVNYILLQDWWMVINPSNPEHTIETDLGVHSLTALIPNLLTETDGKLDLKRNLFNLDEYWALSISNAIRFSLVAFTIYFLSSLPFKKAKNAFYDFRAIAYIILLIPLIFPHQLKYAFTLILPACFYLLHFVFSQYANRNQAIGKFRWVAILVFMGIGFVLMTLTTDGVIGRELSNITQHYKTITWGALFLIGALILVKPNLQISEDNE</sequence>
<feature type="transmembrane region" description="Helical" evidence="8">
    <location>
        <begin position="198"/>
        <end position="221"/>
    </location>
</feature>
<dbReference type="Proteomes" id="UP000321168">
    <property type="component" value="Unassembled WGS sequence"/>
</dbReference>
<dbReference type="InterPro" id="IPR018584">
    <property type="entry name" value="GT87"/>
</dbReference>